<dbReference type="PROSITE" id="PS00198">
    <property type="entry name" value="4FE4S_FER_1"/>
    <property type="match status" value="2"/>
</dbReference>
<dbReference type="PANTHER" id="PTHR42783">
    <property type="entry name" value="GLUTAMATE SYNTHASE [NADPH] SMALL CHAIN"/>
    <property type="match status" value="1"/>
</dbReference>
<feature type="region of interest" description="Disordered" evidence="4">
    <location>
        <begin position="969"/>
        <end position="1001"/>
    </location>
</feature>
<evidence type="ECO:0000256" key="4">
    <source>
        <dbReference type="SAM" id="MobiDB-lite"/>
    </source>
</evidence>
<evidence type="ECO:0000256" key="2">
    <source>
        <dbReference type="ARBA" id="ARBA00023004"/>
    </source>
</evidence>
<dbReference type="GO" id="GO:0051536">
    <property type="term" value="F:iron-sulfur cluster binding"/>
    <property type="evidence" value="ECO:0007669"/>
    <property type="project" value="UniProtKB-KW"/>
</dbReference>
<dbReference type="InterPro" id="IPR017900">
    <property type="entry name" value="4Fe4S_Fe_S_CS"/>
</dbReference>
<dbReference type="PANTHER" id="PTHR42783:SF3">
    <property type="entry name" value="GLUTAMATE SYNTHASE [NADPH] SMALL CHAIN-RELATED"/>
    <property type="match status" value="1"/>
</dbReference>
<dbReference type="Pfam" id="PF14691">
    <property type="entry name" value="Fer4_20"/>
    <property type="match status" value="1"/>
</dbReference>
<dbReference type="Gene3D" id="3.50.50.60">
    <property type="entry name" value="FAD/NAD(P)-binding domain"/>
    <property type="match status" value="2"/>
</dbReference>
<dbReference type="PROSITE" id="PS51379">
    <property type="entry name" value="4FE4S_FER_2"/>
    <property type="match status" value="2"/>
</dbReference>
<gene>
    <name evidence="6" type="ORF">M3I19_06490</name>
</gene>
<dbReference type="EMBL" id="CP097092">
    <property type="protein sequence ID" value="UQF77925.1"/>
    <property type="molecule type" value="Genomic_DNA"/>
</dbReference>
<keyword evidence="3" id="KW-0411">Iron-sulfur</keyword>
<dbReference type="Proteomes" id="UP000831562">
    <property type="component" value="Chromosome"/>
</dbReference>
<dbReference type="InterPro" id="IPR017896">
    <property type="entry name" value="4Fe4S_Fe-S-bd"/>
</dbReference>
<feature type="region of interest" description="Disordered" evidence="4">
    <location>
        <begin position="1"/>
        <end position="41"/>
    </location>
</feature>
<sequence>MAEEVPARKTPKGQNAMRGSLTDEEIARRNVLPTTNPAGGPTRILAQNHITENDEVVHYKTVDPNEPGPASSEQFKPLVRDEVQKITSRLGHKIVKDDPEYWGIAAIMTEEEAAVTKYMKVRQPVTLEELCKRTGKTEGELQPILDTLSVKGMIEYNWENKSKQKQYVLPMFVPGSAEFTVMNERQLEEHPEMGSLFERMTYLPLKNVTKLVPEGGAGVGMHVIPVERSIEQVNHTVTVEHISHWLKKYDRYAATPCSCRLAERVRGDGCADDPEDWCLAIGDMADYCVETGKGHYITYDEVIDICTKAEKNGFVHQITNIDGEDKIFAICNCNVNVCYALRTSQLFNTPNLSRSAFVAHVDEEKCVACGGCVEVCPAGAPQLGQKLPTRMGKISYPTQDLPDDKFWGEADWDWNYKNNNRIECHDTGTAPCKVACPAHISVQGYLRMAAEGRYRDALELIKKENPFPAVCGRVCNKRCEAACTRGTIDQAVAIDDVKKFIAQKDLEAEHRFIPEPVIPSNRGRFNQKIAIIGAGPAGLSCAYYLAERGYNPVVFEKNLLPGGMMVYGIPSYKLEKNVVAAEIDVLKEMGVEIRCGVEVGKDITLDELRAQGFIGFYVAIGCQGGRKVNIAGEDADGVISAVDFLHFVTEHPLHEVPGKTVVIGGGNVAIDAARVSARCGSESVTMVCLEQPEEMPALPEEITEAQEDGVSIKNGWGPAFIDTDEQGHVCGVMFKRCTRVFDNDKRFSPCFDDEQTMYLEADAVVLSIGQTVEWGSLLEGQAVELTRGNLACADSQTYQTAQPDVFVGGDVYTGPRFVIDAIAAGHEAAVSLHRFVQKGSSLTIGRDQRHYVELDKSDAAVESCGYDHAGRQRPACDTVKNIRHNWTDPSHTFTPEQIRIETARCLKCGASIVDANKCIGCGLCTTRCEFDAIHLFRDNPHCSDMVAAEHKAGKILSYVGKRAVKIIKNPARKTKTPKPQSHVTTDELGNPVSAGSTGISS</sequence>
<evidence type="ECO:0000313" key="6">
    <source>
        <dbReference type="EMBL" id="UQF77925.1"/>
    </source>
</evidence>
<protein>
    <submittedName>
        <fullName evidence="6">FAD-dependent oxidoreductase</fullName>
    </submittedName>
</protein>
<dbReference type="InterPro" id="IPR028261">
    <property type="entry name" value="DPD_II"/>
</dbReference>
<evidence type="ECO:0000259" key="5">
    <source>
        <dbReference type="PROSITE" id="PS51379"/>
    </source>
</evidence>
<feature type="domain" description="4Fe-4S ferredoxin-type" evidence="5">
    <location>
        <begin position="357"/>
        <end position="386"/>
    </location>
</feature>
<dbReference type="InterPro" id="IPR036188">
    <property type="entry name" value="FAD/NAD-bd_sf"/>
</dbReference>
<dbReference type="InterPro" id="IPR009051">
    <property type="entry name" value="Helical_ferredxn"/>
</dbReference>
<evidence type="ECO:0000256" key="3">
    <source>
        <dbReference type="ARBA" id="ARBA00023014"/>
    </source>
</evidence>
<evidence type="ECO:0000313" key="7">
    <source>
        <dbReference type="Proteomes" id="UP000831562"/>
    </source>
</evidence>
<organism evidence="6 7">
    <name type="scientific">Lancefieldella parvula</name>
    <dbReference type="NCBI Taxonomy" id="1382"/>
    <lineage>
        <taxon>Bacteria</taxon>
        <taxon>Bacillati</taxon>
        <taxon>Actinomycetota</taxon>
        <taxon>Coriobacteriia</taxon>
        <taxon>Coriobacteriales</taxon>
        <taxon>Atopobiaceae</taxon>
        <taxon>Lancefieldella</taxon>
    </lineage>
</organism>
<dbReference type="PRINTS" id="PR00419">
    <property type="entry name" value="ADXRDTASE"/>
</dbReference>
<dbReference type="Gene3D" id="1.10.1060.10">
    <property type="entry name" value="Alpha-helical ferredoxin"/>
    <property type="match status" value="1"/>
</dbReference>
<feature type="domain" description="4Fe-4S ferredoxin-type" evidence="5">
    <location>
        <begin position="909"/>
        <end position="938"/>
    </location>
</feature>
<accession>A0A9E7AC64</accession>
<evidence type="ECO:0000256" key="1">
    <source>
        <dbReference type="ARBA" id="ARBA00022723"/>
    </source>
</evidence>
<dbReference type="Pfam" id="PF07992">
    <property type="entry name" value="Pyr_redox_2"/>
    <property type="match status" value="1"/>
</dbReference>
<dbReference type="SUPFAM" id="SSF51971">
    <property type="entry name" value="Nucleotide-binding domain"/>
    <property type="match status" value="2"/>
</dbReference>
<dbReference type="GO" id="GO:0046872">
    <property type="term" value="F:metal ion binding"/>
    <property type="evidence" value="ECO:0007669"/>
    <property type="project" value="UniProtKB-KW"/>
</dbReference>
<name>A0A9E7AC64_9ACTN</name>
<dbReference type="Pfam" id="PF00037">
    <property type="entry name" value="Fer4"/>
    <property type="match status" value="2"/>
</dbReference>
<keyword evidence="1" id="KW-0479">Metal-binding</keyword>
<proteinExistence type="predicted"/>
<reference evidence="6" key="1">
    <citation type="submission" date="2022-05" db="EMBL/GenBank/DDBJ databases">
        <title>Using nanopore sequencing to obtain complete genomes from saliva samples.</title>
        <authorList>
            <person name="Baker J.L."/>
        </authorList>
    </citation>
    <scope>NUCLEOTIDE SEQUENCE</scope>
    <source>
        <strain evidence="6">JCVI-JB-Lp32</strain>
    </source>
</reference>
<dbReference type="GO" id="GO:0016491">
    <property type="term" value="F:oxidoreductase activity"/>
    <property type="evidence" value="ECO:0007669"/>
    <property type="project" value="InterPro"/>
</dbReference>
<dbReference type="InterPro" id="IPR023753">
    <property type="entry name" value="FAD/NAD-binding_dom"/>
</dbReference>
<dbReference type="SUPFAM" id="SSF46548">
    <property type="entry name" value="alpha-helical ferredoxin"/>
    <property type="match status" value="2"/>
</dbReference>
<dbReference type="AlphaFoldDB" id="A0A9E7AC64"/>
<keyword evidence="2" id="KW-0408">Iron</keyword>
<dbReference type="Gene3D" id="3.30.70.20">
    <property type="match status" value="2"/>
</dbReference>